<feature type="domain" description="DM2" evidence="1">
    <location>
        <begin position="204"/>
        <end position="283"/>
    </location>
</feature>
<keyword evidence="4" id="KW-1185">Reference proteome</keyword>
<dbReference type="InterPro" id="IPR036885">
    <property type="entry name" value="SWIB_MDM2_dom_sf"/>
</dbReference>
<evidence type="ECO:0000313" key="3">
    <source>
        <dbReference type="EMBL" id="ONK81803.1"/>
    </source>
</evidence>
<dbReference type="Proteomes" id="UP000243459">
    <property type="component" value="Chromosome 1"/>
</dbReference>
<dbReference type="InterPro" id="IPR019835">
    <property type="entry name" value="SWIB_domain"/>
</dbReference>
<dbReference type="InterPro" id="IPR003121">
    <property type="entry name" value="SWIB_MDM2_domain"/>
</dbReference>
<dbReference type="PROSITE" id="PS51998">
    <property type="entry name" value="DEK_C"/>
    <property type="match status" value="1"/>
</dbReference>
<dbReference type="Gramene" id="ONK81803">
    <property type="protein sequence ID" value="ONK81803"/>
    <property type="gene ID" value="A4U43_C01F33030"/>
</dbReference>
<evidence type="ECO:0000313" key="4">
    <source>
        <dbReference type="Proteomes" id="UP000243459"/>
    </source>
</evidence>
<dbReference type="AlphaFoldDB" id="A0A5P1FVL4"/>
<name>A0A5P1FVL4_ASPOF</name>
<evidence type="ECO:0000259" key="1">
    <source>
        <dbReference type="PROSITE" id="PS51925"/>
    </source>
</evidence>
<reference evidence="4" key="1">
    <citation type="journal article" date="2017" name="Nat. Commun.">
        <title>The asparagus genome sheds light on the origin and evolution of a young Y chromosome.</title>
        <authorList>
            <person name="Harkess A."/>
            <person name="Zhou J."/>
            <person name="Xu C."/>
            <person name="Bowers J.E."/>
            <person name="Van der Hulst R."/>
            <person name="Ayyampalayam S."/>
            <person name="Mercati F."/>
            <person name="Riccardi P."/>
            <person name="McKain M.R."/>
            <person name="Kakrana A."/>
            <person name="Tang H."/>
            <person name="Ray J."/>
            <person name="Groenendijk J."/>
            <person name="Arikit S."/>
            <person name="Mathioni S.M."/>
            <person name="Nakano M."/>
            <person name="Shan H."/>
            <person name="Telgmann-Rauber A."/>
            <person name="Kanno A."/>
            <person name="Yue Z."/>
            <person name="Chen H."/>
            <person name="Li W."/>
            <person name="Chen Y."/>
            <person name="Xu X."/>
            <person name="Zhang Y."/>
            <person name="Luo S."/>
            <person name="Chen H."/>
            <person name="Gao J."/>
            <person name="Mao Z."/>
            <person name="Pires J.C."/>
            <person name="Luo M."/>
            <person name="Kudrna D."/>
            <person name="Wing R.A."/>
            <person name="Meyers B.C."/>
            <person name="Yi K."/>
            <person name="Kong H."/>
            <person name="Lavrijsen P."/>
            <person name="Sunseri F."/>
            <person name="Falavigna A."/>
            <person name="Ye Y."/>
            <person name="Leebens-Mack J.H."/>
            <person name="Chen G."/>
        </authorList>
    </citation>
    <scope>NUCLEOTIDE SEQUENCE [LARGE SCALE GENOMIC DNA]</scope>
    <source>
        <strain evidence="4">cv. DH0086</strain>
    </source>
</reference>
<dbReference type="Pfam" id="PF08766">
    <property type="entry name" value="DEK_C"/>
    <property type="match status" value="1"/>
</dbReference>
<dbReference type="PROSITE" id="PS51925">
    <property type="entry name" value="SWIB_MDM2"/>
    <property type="match status" value="1"/>
</dbReference>
<dbReference type="CDD" id="cd10567">
    <property type="entry name" value="SWIB-MDM2_like"/>
    <property type="match status" value="1"/>
</dbReference>
<organism evidence="3 4">
    <name type="scientific">Asparagus officinalis</name>
    <name type="common">Garden asparagus</name>
    <dbReference type="NCBI Taxonomy" id="4686"/>
    <lineage>
        <taxon>Eukaryota</taxon>
        <taxon>Viridiplantae</taxon>
        <taxon>Streptophyta</taxon>
        <taxon>Embryophyta</taxon>
        <taxon>Tracheophyta</taxon>
        <taxon>Spermatophyta</taxon>
        <taxon>Magnoliopsida</taxon>
        <taxon>Liliopsida</taxon>
        <taxon>Asparagales</taxon>
        <taxon>Asparagaceae</taxon>
        <taxon>Asparagoideae</taxon>
        <taxon>Asparagus</taxon>
    </lineage>
</organism>
<accession>A0A5P1FVL4</accession>
<dbReference type="OMA" id="EAFISHH"/>
<sequence>MVISDQEISRCLESLLRHSALGSVTSVNGVVSHLESELGLDLSHKTSFIRDQIQLFLLRPPPKDHFALSPSPHLHQYRPFPLGSARHGGFGYLNHELGFRHPARRAQVSGGGASACSSSSSRAAAAASFQALPPICSPKLWFDFRATPFSAPTGVKRRGGPGGLSKVCSVSPELQAIVGNSVPDSKRLKSSAEPEAVSSTSADVKEYPVFISDALAEFFGTGEREMLEPEALRRILEYITANNLEDPENKMSVSCDSKLQQLFGSEKVPALGIPEMLARHLFKQS</sequence>
<feature type="domain" description="DEK-C" evidence="2">
    <location>
        <begin position="2"/>
        <end position="58"/>
    </location>
</feature>
<dbReference type="Pfam" id="PF02201">
    <property type="entry name" value="SWIB"/>
    <property type="match status" value="1"/>
</dbReference>
<protein>
    <submittedName>
        <fullName evidence="3">Uncharacterized protein</fullName>
    </submittedName>
</protein>
<dbReference type="SMART" id="SM00151">
    <property type="entry name" value="SWIB"/>
    <property type="match status" value="1"/>
</dbReference>
<dbReference type="Gene3D" id="1.10.245.10">
    <property type="entry name" value="SWIB/MDM2 domain"/>
    <property type="match status" value="1"/>
</dbReference>
<dbReference type="PANTHER" id="PTHR13844">
    <property type="entry name" value="SWI/SNF-RELATED MATRIX-ASSOCIATED ACTIN-DEPENDENT REGULATOR OF CHROMATIN SUBFAMILY D"/>
    <property type="match status" value="1"/>
</dbReference>
<dbReference type="EMBL" id="CM007381">
    <property type="protein sequence ID" value="ONK81803.1"/>
    <property type="molecule type" value="Genomic_DNA"/>
</dbReference>
<proteinExistence type="predicted"/>
<evidence type="ECO:0000259" key="2">
    <source>
        <dbReference type="PROSITE" id="PS51998"/>
    </source>
</evidence>
<gene>
    <name evidence="3" type="ORF">A4U43_C01F33030</name>
</gene>
<dbReference type="SUPFAM" id="SSF47592">
    <property type="entry name" value="SWIB/MDM2 domain"/>
    <property type="match status" value="1"/>
</dbReference>
<dbReference type="InterPro" id="IPR014876">
    <property type="entry name" value="DEK_C"/>
</dbReference>